<dbReference type="GO" id="GO:0005783">
    <property type="term" value="C:endoplasmic reticulum"/>
    <property type="evidence" value="ECO:0007669"/>
    <property type="project" value="TreeGrafter"/>
</dbReference>
<feature type="domain" description="Cytochrome b5 heme-binding" evidence="3">
    <location>
        <begin position="64"/>
        <end position="102"/>
    </location>
</feature>
<evidence type="ECO:0000256" key="2">
    <source>
        <dbReference type="SAM" id="Phobius"/>
    </source>
</evidence>
<dbReference type="InterPro" id="IPR036400">
    <property type="entry name" value="Cyt_B5-like_heme/steroid_sf"/>
</dbReference>
<keyword evidence="2" id="KW-0472">Membrane</keyword>
<reference evidence="4 5" key="1">
    <citation type="submission" date="2025-04" db="UniProtKB">
        <authorList>
            <consortium name="RefSeq"/>
        </authorList>
    </citation>
    <scope>IDENTIFICATION</scope>
    <source>
        <tissue evidence="4 5">Whole insect</tissue>
    </source>
</reference>
<dbReference type="InterPro" id="IPR001199">
    <property type="entry name" value="Cyt_B5-like_heme/steroid-bd"/>
</dbReference>
<evidence type="ECO:0000259" key="3">
    <source>
        <dbReference type="Pfam" id="PF00173"/>
    </source>
</evidence>
<protein>
    <submittedName>
        <fullName evidence="4 5">Membrane-associated progesterone receptor component 1-like</fullName>
    </submittedName>
</protein>
<name>A0A6P7GXM0_DIAVI</name>
<dbReference type="PANTHER" id="PTHR10281:SF106">
    <property type="entry name" value="IP06960P-RELATED"/>
    <property type="match status" value="1"/>
</dbReference>
<dbReference type="AlphaFoldDB" id="A0A6P7GXM0"/>
<evidence type="ECO:0000313" key="4">
    <source>
        <dbReference type="RefSeq" id="XP_028150162.1"/>
    </source>
</evidence>
<dbReference type="Pfam" id="PF00173">
    <property type="entry name" value="Cyt-b5"/>
    <property type="match status" value="1"/>
</dbReference>
<evidence type="ECO:0000256" key="1">
    <source>
        <dbReference type="ARBA" id="ARBA00038357"/>
    </source>
</evidence>
<organism evidence="5">
    <name type="scientific">Diabrotica virgifera virgifera</name>
    <name type="common">western corn rootworm</name>
    <dbReference type="NCBI Taxonomy" id="50390"/>
    <lineage>
        <taxon>Eukaryota</taxon>
        <taxon>Metazoa</taxon>
        <taxon>Ecdysozoa</taxon>
        <taxon>Arthropoda</taxon>
        <taxon>Hexapoda</taxon>
        <taxon>Insecta</taxon>
        <taxon>Pterygota</taxon>
        <taxon>Neoptera</taxon>
        <taxon>Endopterygota</taxon>
        <taxon>Coleoptera</taxon>
        <taxon>Polyphaga</taxon>
        <taxon>Cucujiformia</taxon>
        <taxon>Chrysomeloidea</taxon>
        <taxon>Chrysomelidae</taxon>
        <taxon>Galerucinae</taxon>
        <taxon>Diabroticina</taxon>
        <taxon>Diabroticites</taxon>
        <taxon>Diabrotica</taxon>
    </lineage>
</organism>
<sequence>MDYSTPTPGLLTNIFLQIMQSPLNIALVCIIGFLVYKIFKSRNNDVPVRTTVVELPKMKKRDFTLEELRKYDGTQPDGRVLVAVNGNVFDVTKGKRFYGPGNLHIQFIIKILVMSSSLNR</sequence>
<proteinExistence type="inferred from homology"/>
<feature type="transmembrane region" description="Helical" evidence="2">
    <location>
        <begin position="14"/>
        <end position="36"/>
    </location>
</feature>
<dbReference type="GO" id="GO:0016020">
    <property type="term" value="C:membrane"/>
    <property type="evidence" value="ECO:0007669"/>
    <property type="project" value="TreeGrafter"/>
</dbReference>
<dbReference type="Gene3D" id="3.10.120.10">
    <property type="entry name" value="Cytochrome b5-like heme/steroid binding domain"/>
    <property type="match status" value="1"/>
</dbReference>
<gene>
    <name evidence="5" type="primary">LOC114343520</name>
    <name evidence="4" type="synonym">LOC114343519</name>
</gene>
<dbReference type="InterPro" id="IPR050577">
    <property type="entry name" value="MAPR/NEUFC/NENF-like"/>
</dbReference>
<keyword evidence="2" id="KW-1133">Transmembrane helix</keyword>
<dbReference type="RefSeq" id="XP_028150162.1">
    <property type="nucleotide sequence ID" value="XM_028294361.1"/>
</dbReference>
<comment type="similarity">
    <text evidence="1">Belongs to the cytochrome b5 family. MAPR subfamily.</text>
</comment>
<dbReference type="PANTHER" id="PTHR10281">
    <property type="entry name" value="MEMBRANE-ASSOCIATED PROGESTERONE RECEPTOR COMPONENT-RELATED"/>
    <property type="match status" value="1"/>
</dbReference>
<accession>A0A6P7GXM0</accession>
<evidence type="ECO:0000313" key="5">
    <source>
        <dbReference type="RefSeq" id="XP_028150163.1"/>
    </source>
</evidence>
<dbReference type="RefSeq" id="XP_028150163.1">
    <property type="nucleotide sequence ID" value="XM_028294362.1"/>
</dbReference>
<keyword evidence="2" id="KW-0812">Transmembrane</keyword>
<dbReference type="SUPFAM" id="SSF55856">
    <property type="entry name" value="Cytochrome b5-like heme/steroid binding domain"/>
    <property type="match status" value="1"/>
</dbReference>